<evidence type="ECO:0000259" key="2">
    <source>
        <dbReference type="PROSITE" id="PS50885"/>
    </source>
</evidence>
<evidence type="ECO:0000313" key="3">
    <source>
        <dbReference type="EMBL" id="TGK11958.1"/>
    </source>
</evidence>
<comment type="caution">
    <text evidence="3">The sequence shown here is derived from an EMBL/GenBank/DDBJ whole genome shotgun (WGS) entry which is preliminary data.</text>
</comment>
<dbReference type="SMART" id="SM00304">
    <property type="entry name" value="HAMP"/>
    <property type="match status" value="1"/>
</dbReference>
<dbReference type="CDD" id="cd06225">
    <property type="entry name" value="HAMP"/>
    <property type="match status" value="1"/>
</dbReference>
<dbReference type="InterPro" id="IPR003660">
    <property type="entry name" value="HAMP_dom"/>
</dbReference>
<feature type="transmembrane region" description="Helical" evidence="1">
    <location>
        <begin position="238"/>
        <end position="259"/>
    </location>
</feature>
<feature type="transmembrane region" description="Helical" evidence="1">
    <location>
        <begin position="475"/>
        <end position="498"/>
    </location>
</feature>
<keyword evidence="4" id="KW-1185">Reference proteome</keyword>
<dbReference type="GO" id="GO:0007165">
    <property type="term" value="P:signal transduction"/>
    <property type="evidence" value="ECO:0007669"/>
    <property type="project" value="InterPro"/>
</dbReference>
<accession>A0A4R9GGZ2</accession>
<keyword evidence="1" id="KW-0472">Membrane</keyword>
<dbReference type="EMBL" id="RQET01000004">
    <property type="protein sequence ID" value="TGK11958.1"/>
    <property type="molecule type" value="Genomic_DNA"/>
</dbReference>
<feature type="transmembrane region" description="Helical" evidence="1">
    <location>
        <begin position="207"/>
        <end position="226"/>
    </location>
</feature>
<dbReference type="RefSeq" id="WP_135767360.1">
    <property type="nucleotide sequence ID" value="NZ_RQET01000004.1"/>
</dbReference>
<dbReference type="GO" id="GO:0016020">
    <property type="term" value="C:membrane"/>
    <property type="evidence" value="ECO:0007669"/>
    <property type="project" value="InterPro"/>
</dbReference>
<proteinExistence type="predicted"/>
<keyword evidence="1" id="KW-0812">Transmembrane</keyword>
<dbReference type="SUPFAM" id="SSF48452">
    <property type="entry name" value="TPR-like"/>
    <property type="match status" value="1"/>
</dbReference>
<dbReference type="Proteomes" id="UP000298458">
    <property type="component" value="Unassembled WGS sequence"/>
</dbReference>
<feature type="transmembrane region" description="Helical" evidence="1">
    <location>
        <begin position="173"/>
        <end position="195"/>
    </location>
</feature>
<dbReference type="AlphaFoldDB" id="A0A4R9GGZ2"/>
<protein>
    <submittedName>
        <fullName evidence="3">HAMP domain-containing protein</fullName>
    </submittedName>
</protein>
<gene>
    <name evidence="3" type="ORF">EHO60_06650</name>
</gene>
<dbReference type="Gene3D" id="6.10.340.10">
    <property type="match status" value="1"/>
</dbReference>
<dbReference type="InterPro" id="IPR011990">
    <property type="entry name" value="TPR-like_helical_dom_sf"/>
</dbReference>
<dbReference type="PROSITE" id="PS50885">
    <property type="entry name" value="HAMP"/>
    <property type="match status" value="1"/>
</dbReference>
<sequence length="707" mass="79073">MTVLTFASVCYLTGFIVSGLCAFFLLAPKDKFESTIHLGWVFLYFALMQAAFLAGTSLFYPISFLHRWISIPCSILACSHLISYFFFLNPQASIKTGRTLLAGGFILALASLILHVLRTSSLPPSYDFSGNSFDTIQIGDEKFLAWIVCTYLGGALILGAVRAFQAPRADLKLMAISLWVPFLLLFGTTLLFHAGEIALPVDRAMALSFWNPIFLVALFVSWLVHLRASGEAFSIKNPILLGIVLLLLFVFQGSSWLFLQPSLDSLKETVSERQKAEDLPPNSYTFTVNNTEDFSSGVTGSLNSSIFKETKRDLILSFLWENPKTIVSEFPAYSGVAETLKESPEFAEKMTTLSKDLEKFRKKIRALSEEGLKEEALKILEPEGRREPLAQYLKILSGSIRNSSEKGEDLRESILDQMRELQPDGEPRFRKIPGTTEKYYYSLIQKSPGKIQSKETGIPYKNYLAFQTKLLAKPLLAFLLCLLLFGIGIYAFLSFLLLRPLERLYSGLELATEGDLERELRAEAWDEIGSLADQFNRMIQSFRSAPGPGLSSAISFHDGSWQEALQKIKMTDSPKELSGILSELEKFPSGDPNRAKLILKAALKAKDFGKALSAAEEIRRKGHDPEATFLASYCLKKIGKRQDAIRLSEEVRLSNPRHSRNRLHLAELYFLEGRLSEAQDLASEIESDEGPSSTLTKLLNAIEKKGY</sequence>
<dbReference type="Pfam" id="PF00672">
    <property type="entry name" value="HAMP"/>
    <property type="match status" value="1"/>
</dbReference>
<feature type="transmembrane region" description="Helical" evidence="1">
    <location>
        <begin position="99"/>
        <end position="117"/>
    </location>
</feature>
<feature type="transmembrane region" description="Helical" evidence="1">
    <location>
        <begin position="38"/>
        <end position="62"/>
    </location>
</feature>
<feature type="domain" description="HAMP" evidence="2">
    <location>
        <begin position="495"/>
        <end position="547"/>
    </location>
</feature>
<name>A0A4R9GGZ2_9LEPT</name>
<evidence type="ECO:0000313" key="4">
    <source>
        <dbReference type="Proteomes" id="UP000298458"/>
    </source>
</evidence>
<dbReference type="SUPFAM" id="SSF158472">
    <property type="entry name" value="HAMP domain-like"/>
    <property type="match status" value="1"/>
</dbReference>
<feature type="transmembrane region" description="Helical" evidence="1">
    <location>
        <begin position="143"/>
        <end position="161"/>
    </location>
</feature>
<dbReference type="OrthoDB" id="311250at2"/>
<reference evidence="3" key="1">
    <citation type="journal article" date="2019" name="PLoS Negl. Trop. Dis.">
        <title>Revisiting the worldwide diversity of Leptospira species in the environment.</title>
        <authorList>
            <person name="Vincent A.T."/>
            <person name="Schiettekatte O."/>
            <person name="Bourhy P."/>
            <person name="Veyrier F.J."/>
            <person name="Picardeau M."/>
        </authorList>
    </citation>
    <scope>NUCLEOTIDE SEQUENCE [LARGE SCALE GENOMIC DNA]</scope>
    <source>
        <strain evidence="3">SSW15</strain>
    </source>
</reference>
<evidence type="ECO:0000256" key="1">
    <source>
        <dbReference type="SAM" id="Phobius"/>
    </source>
</evidence>
<dbReference type="Gene3D" id="1.25.40.10">
    <property type="entry name" value="Tetratricopeptide repeat domain"/>
    <property type="match status" value="1"/>
</dbReference>
<feature type="transmembrane region" description="Helical" evidence="1">
    <location>
        <begin position="6"/>
        <end position="26"/>
    </location>
</feature>
<keyword evidence="1" id="KW-1133">Transmembrane helix</keyword>
<feature type="transmembrane region" description="Helical" evidence="1">
    <location>
        <begin position="68"/>
        <end position="87"/>
    </location>
</feature>
<organism evidence="3 4">
    <name type="scientific">Leptospira fletcheri</name>
    <dbReference type="NCBI Taxonomy" id="2484981"/>
    <lineage>
        <taxon>Bacteria</taxon>
        <taxon>Pseudomonadati</taxon>
        <taxon>Spirochaetota</taxon>
        <taxon>Spirochaetia</taxon>
        <taxon>Leptospirales</taxon>
        <taxon>Leptospiraceae</taxon>
        <taxon>Leptospira</taxon>
    </lineage>
</organism>